<dbReference type="OrthoDB" id="10262475at2759"/>
<name>V6LH82_9EUKA</name>
<dbReference type="Pfam" id="PF00400">
    <property type="entry name" value="WD40"/>
    <property type="match status" value="2"/>
</dbReference>
<keyword evidence="1 3" id="KW-0853">WD repeat</keyword>
<dbReference type="InterPro" id="IPR036322">
    <property type="entry name" value="WD40_repeat_dom_sf"/>
</dbReference>
<dbReference type="SMART" id="SM00320">
    <property type="entry name" value="WD40"/>
    <property type="match status" value="4"/>
</dbReference>
<reference evidence="5" key="2">
    <citation type="submission" date="2020-12" db="EMBL/GenBank/DDBJ databases">
        <title>New Spironucleus salmonicida genome in near-complete chromosomes.</title>
        <authorList>
            <person name="Xu F."/>
            <person name="Kurt Z."/>
            <person name="Jimenez-Gonzalez A."/>
            <person name="Astvaldsson A."/>
            <person name="Andersson J.O."/>
            <person name="Svard S.G."/>
        </authorList>
    </citation>
    <scope>NUCLEOTIDE SEQUENCE</scope>
    <source>
        <strain evidence="5">ATCC 50377</strain>
    </source>
</reference>
<sequence>MKSRTIYPSMPRDSIQTIQLSPDGKILAAASWDQNIYLYDTILVKHLQTVNVQAVPLSIIFVENNMLAIGCSDGQILLYNHSQKQTKLLGKHSAPVRTLNFFQDRLFSAGYDEILTSWNLQKLERLAQFPLPGRPFASSNSTSHLTIAISNREILTFDDSLNLINRIESPLRHQTRFLAQNEQFLTISSVEGRVAVEGTEKFAFRAHKTDGISYPVHGLALVSGCLVSCGADGQVYFWDLKMRKKIFKISESGGVSSVVIGGNRVFIAKSYMWENGNDGKKSEEIGIVSYDLNEILQ</sequence>
<dbReference type="PROSITE" id="PS00678">
    <property type="entry name" value="WD_REPEATS_1"/>
    <property type="match status" value="1"/>
</dbReference>
<evidence type="ECO:0000313" key="4">
    <source>
        <dbReference type="EMBL" id="EST43920.1"/>
    </source>
</evidence>
<dbReference type="Gene3D" id="2.130.10.10">
    <property type="entry name" value="YVTN repeat-like/Quinoprotein amine dehydrogenase"/>
    <property type="match status" value="1"/>
</dbReference>
<evidence type="ECO:0000256" key="2">
    <source>
        <dbReference type="ARBA" id="ARBA00022737"/>
    </source>
</evidence>
<accession>V6LH82</accession>
<feature type="repeat" description="WD" evidence="3">
    <location>
        <begin position="89"/>
        <end position="128"/>
    </location>
</feature>
<gene>
    <name evidence="4" type="ORF">SS50377_16222</name>
    <name evidence="5" type="ORF">SS50377_21138</name>
</gene>
<keyword evidence="2" id="KW-0677">Repeat</keyword>
<organism evidence="4">
    <name type="scientific">Spironucleus salmonicida</name>
    <dbReference type="NCBI Taxonomy" id="348837"/>
    <lineage>
        <taxon>Eukaryota</taxon>
        <taxon>Metamonada</taxon>
        <taxon>Diplomonadida</taxon>
        <taxon>Hexamitidae</taxon>
        <taxon>Hexamitinae</taxon>
        <taxon>Spironucleus</taxon>
    </lineage>
</organism>
<reference evidence="4 5" key="1">
    <citation type="journal article" date="2014" name="PLoS Genet.">
        <title>The Genome of Spironucleus salmonicida Highlights a Fish Pathogen Adapted to Fluctuating Environments.</title>
        <authorList>
            <person name="Xu F."/>
            <person name="Jerlstrom-Hultqvist J."/>
            <person name="Einarsson E."/>
            <person name="Astvaldsson A."/>
            <person name="Svard S.G."/>
            <person name="Andersson J.O."/>
        </authorList>
    </citation>
    <scope>NUCLEOTIDE SEQUENCE</scope>
    <source>
        <strain evidence="5">ATCC 50377</strain>
    </source>
</reference>
<dbReference type="SUPFAM" id="SSF50978">
    <property type="entry name" value="WD40 repeat-like"/>
    <property type="match status" value="1"/>
</dbReference>
<proteinExistence type="predicted"/>
<dbReference type="InterPro" id="IPR015943">
    <property type="entry name" value="WD40/YVTN_repeat-like_dom_sf"/>
</dbReference>
<dbReference type="EMBL" id="KI546130">
    <property type="protein sequence ID" value="EST43920.1"/>
    <property type="molecule type" value="Genomic_DNA"/>
</dbReference>
<evidence type="ECO:0000256" key="1">
    <source>
        <dbReference type="ARBA" id="ARBA00022574"/>
    </source>
</evidence>
<dbReference type="PANTHER" id="PTHR10971">
    <property type="entry name" value="MRNA EXPORT FACTOR AND BUB3"/>
    <property type="match status" value="1"/>
</dbReference>
<protein>
    <submittedName>
        <fullName evidence="4">WD domain, G-beta repeat-containing protein</fullName>
    </submittedName>
</protein>
<dbReference type="InterPro" id="IPR019775">
    <property type="entry name" value="WD40_repeat_CS"/>
</dbReference>
<dbReference type="VEuPathDB" id="GiardiaDB:SS50377_21138"/>
<dbReference type="AlphaFoldDB" id="V6LH82"/>
<dbReference type="Proteomes" id="UP000018208">
    <property type="component" value="Unassembled WGS sequence"/>
</dbReference>
<dbReference type="PROSITE" id="PS50082">
    <property type="entry name" value="WD_REPEATS_2"/>
    <property type="match status" value="1"/>
</dbReference>
<keyword evidence="6" id="KW-1185">Reference proteome</keyword>
<evidence type="ECO:0000313" key="5">
    <source>
        <dbReference type="EMBL" id="KAH0577784.1"/>
    </source>
</evidence>
<evidence type="ECO:0000313" key="6">
    <source>
        <dbReference type="Proteomes" id="UP000018208"/>
    </source>
</evidence>
<evidence type="ECO:0000256" key="3">
    <source>
        <dbReference type="PROSITE-ProRule" id="PRU00221"/>
    </source>
</evidence>
<dbReference type="EMBL" id="AUWU02000001">
    <property type="protein sequence ID" value="KAH0577784.1"/>
    <property type="molecule type" value="Genomic_DNA"/>
</dbReference>
<dbReference type="InterPro" id="IPR001680">
    <property type="entry name" value="WD40_rpt"/>
</dbReference>